<feature type="transmembrane region" description="Helical" evidence="1">
    <location>
        <begin position="143"/>
        <end position="166"/>
    </location>
</feature>
<keyword evidence="1" id="KW-0472">Membrane</keyword>
<sequence>MSLEHTPPNNPPRLPAWLFPVVAMVAYWGLTQYLLTTGHLHEDAYILYIYAESLAHGNGIAYFPGGPPAEGATDFLWMIMLAGARYLGLDVAQAAGLLNGLGLAGIVWLAMRLLAPADRGYHYLLAGVLVTLYMLSSQIAQAALAGFSTALYGALTAALFCLLYAAPSRRTWLIPAVGIVLGLLRPDGVLMGVTATLLGAVIAWRQRELKPYLAAALACAAVGLAYFGWRYAYFGQLLPLPLYVKSTSVESLPGLGPHLDWLWSNRLLTGLALAALALHPRRGRMLAAAVPMLVLLLAFAFATQSQNAAFRFQAPGTIVLIMWAALLPQALAHRVRPTLLRRAAIVGLAVLALAATAQQASSGARIIRALQGNEYIYYFSYYLDRYLPPDTTIALTEAGRFAYWAQGKKYDLVGLNTAHTARHKVSPGYLQRLDPDLIFTHTAGMAHYDSMCQQDICELTPARALAGKRHGAHWQDVNYGVSRAPLAVLAHLEQHPDAYRVFAVRYYAGHDHLYLVKRSGRLAVDDFLRALGHSFTPEARRSYLDMKHTADFRGVFTR</sequence>
<feature type="transmembrane region" description="Helical" evidence="1">
    <location>
        <begin position="95"/>
        <end position="114"/>
    </location>
</feature>
<keyword evidence="1" id="KW-0812">Transmembrane</keyword>
<dbReference type="RefSeq" id="WP_311885218.1">
    <property type="nucleotide sequence ID" value="NZ_CP119391.1"/>
</dbReference>
<feature type="transmembrane region" description="Helical" evidence="1">
    <location>
        <begin position="16"/>
        <end position="35"/>
    </location>
</feature>
<keyword evidence="1" id="KW-1133">Transmembrane helix</keyword>
<organism evidence="2 3">
    <name type="scientific">Halomonas piscis</name>
    <dbReference type="NCBI Taxonomy" id="3031727"/>
    <lineage>
        <taxon>Bacteria</taxon>
        <taxon>Pseudomonadati</taxon>
        <taxon>Pseudomonadota</taxon>
        <taxon>Gammaproteobacteria</taxon>
        <taxon>Oceanospirillales</taxon>
        <taxon>Halomonadaceae</taxon>
        <taxon>Halomonas</taxon>
    </lineage>
</organism>
<feature type="transmembrane region" description="Helical" evidence="1">
    <location>
        <begin position="308"/>
        <end position="327"/>
    </location>
</feature>
<keyword evidence="3" id="KW-1185">Reference proteome</keyword>
<evidence type="ECO:0008006" key="4">
    <source>
        <dbReference type="Google" id="ProtNLM"/>
    </source>
</evidence>
<feature type="transmembrane region" description="Helical" evidence="1">
    <location>
        <begin position="120"/>
        <end position="136"/>
    </location>
</feature>
<evidence type="ECO:0000313" key="2">
    <source>
        <dbReference type="EMBL" id="WNK21223.1"/>
    </source>
</evidence>
<dbReference type="EMBL" id="CP119391">
    <property type="protein sequence ID" value="WNK21223.1"/>
    <property type="molecule type" value="Genomic_DNA"/>
</dbReference>
<name>A0ABY9Z4F6_9GAMM</name>
<gene>
    <name evidence="2" type="ORF">P1P91_05990</name>
</gene>
<evidence type="ECO:0000313" key="3">
    <source>
        <dbReference type="Proteomes" id="UP001301869"/>
    </source>
</evidence>
<feature type="transmembrane region" description="Helical" evidence="1">
    <location>
        <begin position="339"/>
        <end position="357"/>
    </location>
</feature>
<proteinExistence type="predicted"/>
<feature type="transmembrane region" description="Helical" evidence="1">
    <location>
        <begin position="261"/>
        <end position="278"/>
    </location>
</feature>
<feature type="transmembrane region" description="Helical" evidence="1">
    <location>
        <begin position="47"/>
        <end position="65"/>
    </location>
</feature>
<reference evidence="2 3" key="1">
    <citation type="submission" date="2023-03" db="EMBL/GenBank/DDBJ databases">
        <title>Halomonas sp. nov., isolated from Korean tranditional fermented seafood 'Jeotgal'.</title>
        <authorList>
            <person name="Kim B."/>
            <person name="Shin N.-R."/>
        </authorList>
    </citation>
    <scope>NUCLEOTIDE SEQUENCE [LARGE SCALE GENOMIC DNA]</scope>
    <source>
        <strain evidence="2 3">SG2L-4</strain>
    </source>
</reference>
<feature type="transmembrane region" description="Helical" evidence="1">
    <location>
        <begin position="285"/>
        <end position="302"/>
    </location>
</feature>
<feature type="transmembrane region" description="Helical" evidence="1">
    <location>
        <begin position="212"/>
        <end position="232"/>
    </location>
</feature>
<evidence type="ECO:0000256" key="1">
    <source>
        <dbReference type="SAM" id="Phobius"/>
    </source>
</evidence>
<accession>A0ABY9Z4F6</accession>
<dbReference type="Proteomes" id="UP001301869">
    <property type="component" value="Chromosome"/>
</dbReference>
<protein>
    <recommendedName>
        <fullName evidence="4">Glycosyltransferase RgtA/B/C/D-like domain-containing protein</fullName>
    </recommendedName>
</protein>